<dbReference type="AlphaFoldDB" id="R0CFD8"/>
<name>R0CFD8_RALPI</name>
<evidence type="ECO:0000313" key="1">
    <source>
        <dbReference type="EMBL" id="ENZ75596.1"/>
    </source>
</evidence>
<comment type="caution">
    <text evidence="1">The sequence shown here is derived from an EMBL/GenBank/DDBJ whole genome shotgun (WGS) entry which is preliminary data.</text>
</comment>
<accession>R0CFD8</accession>
<evidence type="ECO:0000313" key="2">
    <source>
        <dbReference type="Proteomes" id="UP000013280"/>
    </source>
</evidence>
<proteinExistence type="predicted"/>
<dbReference type="Proteomes" id="UP000013280">
    <property type="component" value="Unassembled WGS sequence"/>
</dbReference>
<dbReference type="RefSeq" id="WP_004635069.1">
    <property type="nucleotide sequence ID" value="NZ_APMQ01000016.1"/>
</dbReference>
<gene>
    <name evidence="1" type="ORF">OR214_04581</name>
</gene>
<protein>
    <submittedName>
        <fullName evidence="1">Uncharacterized protein</fullName>
    </submittedName>
</protein>
<dbReference type="EMBL" id="APMQ01000016">
    <property type="protein sequence ID" value="ENZ75596.1"/>
    <property type="molecule type" value="Genomic_DNA"/>
</dbReference>
<organism evidence="1 2">
    <name type="scientific">Ralstonia pickettii OR214</name>
    <dbReference type="NCBI Taxonomy" id="1264675"/>
    <lineage>
        <taxon>Bacteria</taxon>
        <taxon>Pseudomonadati</taxon>
        <taxon>Pseudomonadota</taxon>
        <taxon>Betaproteobacteria</taxon>
        <taxon>Burkholderiales</taxon>
        <taxon>Burkholderiaceae</taxon>
        <taxon>Ralstonia</taxon>
    </lineage>
</organism>
<reference evidence="1 2" key="1">
    <citation type="journal article" date="2013" name="Genome Announc.">
        <title>Draft Genome Sequence for Ralstonia sp. Strain OR214, a Bacterium with Potential for Bioremediation.</title>
        <authorList>
            <person name="Utturkar S.M."/>
            <person name="Bollmann A."/>
            <person name="Brzoska R.M."/>
            <person name="Klingeman D.M."/>
            <person name="Epstein S.E."/>
            <person name="Palumbo A.V."/>
            <person name="Brown S.D."/>
        </authorList>
    </citation>
    <scope>NUCLEOTIDE SEQUENCE [LARGE SCALE GENOMIC DNA]</scope>
    <source>
        <strain evidence="1 2">OR214</strain>
    </source>
</reference>
<sequence length="142" mass="16775">MFRLIVHASAQADLADIEKESQEDHDFLVVLLEEIGLDRSLLEHFAEDGEWTGRSLTVDVTPFIHLQRQKFDLWRIKTFLADGRTFPYRILYAVHNLKFDYYVFAIMRRDPGSDYENDPQLIKRLRDVYMELGLPFVSGDHR</sequence>